<keyword evidence="2" id="KW-1185">Reference proteome</keyword>
<evidence type="ECO:0000313" key="1">
    <source>
        <dbReference type="EMBL" id="KIK18094.1"/>
    </source>
</evidence>
<reference evidence="1 2" key="1">
    <citation type="submission" date="2014-04" db="EMBL/GenBank/DDBJ databases">
        <authorList>
            <consortium name="DOE Joint Genome Institute"/>
            <person name="Kuo A."/>
            <person name="Kohler A."/>
            <person name="Costa M.D."/>
            <person name="Nagy L.G."/>
            <person name="Floudas D."/>
            <person name="Copeland A."/>
            <person name="Barry K.W."/>
            <person name="Cichocki N."/>
            <person name="Veneault-Fourrey C."/>
            <person name="LaButti K."/>
            <person name="Lindquist E.A."/>
            <person name="Lipzen A."/>
            <person name="Lundell T."/>
            <person name="Morin E."/>
            <person name="Murat C."/>
            <person name="Sun H."/>
            <person name="Tunlid A."/>
            <person name="Henrissat B."/>
            <person name="Grigoriev I.V."/>
            <person name="Hibbett D.S."/>
            <person name="Martin F."/>
            <person name="Nordberg H.P."/>
            <person name="Cantor M.N."/>
            <person name="Hua S.X."/>
        </authorList>
    </citation>
    <scope>NUCLEOTIDE SEQUENCE [LARGE SCALE GENOMIC DNA]</scope>
    <source>
        <strain evidence="1 2">441</strain>
    </source>
</reference>
<dbReference type="EMBL" id="KN833813">
    <property type="protein sequence ID" value="KIK18094.1"/>
    <property type="molecule type" value="Genomic_DNA"/>
</dbReference>
<dbReference type="Proteomes" id="UP000054018">
    <property type="component" value="Unassembled WGS sequence"/>
</dbReference>
<organism evidence="1 2">
    <name type="scientific">Pisolithus microcarpus 441</name>
    <dbReference type="NCBI Taxonomy" id="765257"/>
    <lineage>
        <taxon>Eukaryota</taxon>
        <taxon>Fungi</taxon>
        <taxon>Dikarya</taxon>
        <taxon>Basidiomycota</taxon>
        <taxon>Agaricomycotina</taxon>
        <taxon>Agaricomycetes</taxon>
        <taxon>Agaricomycetidae</taxon>
        <taxon>Boletales</taxon>
        <taxon>Sclerodermatineae</taxon>
        <taxon>Pisolithaceae</taxon>
        <taxon>Pisolithus</taxon>
    </lineage>
</organism>
<gene>
    <name evidence="1" type="ORF">PISMIDRAFT_684534</name>
</gene>
<proteinExistence type="predicted"/>
<reference evidence="2" key="2">
    <citation type="submission" date="2015-01" db="EMBL/GenBank/DDBJ databases">
        <title>Evolutionary Origins and Diversification of the Mycorrhizal Mutualists.</title>
        <authorList>
            <consortium name="DOE Joint Genome Institute"/>
            <consortium name="Mycorrhizal Genomics Consortium"/>
            <person name="Kohler A."/>
            <person name="Kuo A."/>
            <person name="Nagy L.G."/>
            <person name="Floudas D."/>
            <person name="Copeland A."/>
            <person name="Barry K.W."/>
            <person name="Cichocki N."/>
            <person name="Veneault-Fourrey C."/>
            <person name="LaButti K."/>
            <person name="Lindquist E.A."/>
            <person name="Lipzen A."/>
            <person name="Lundell T."/>
            <person name="Morin E."/>
            <person name="Murat C."/>
            <person name="Riley R."/>
            <person name="Ohm R."/>
            <person name="Sun H."/>
            <person name="Tunlid A."/>
            <person name="Henrissat B."/>
            <person name="Grigoriev I.V."/>
            <person name="Hibbett D.S."/>
            <person name="Martin F."/>
        </authorList>
    </citation>
    <scope>NUCLEOTIDE SEQUENCE [LARGE SCALE GENOMIC DNA]</scope>
    <source>
        <strain evidence="2">441</strain>
    </source>
</reference>
<name>A0A0C9YVU7_9AGAM</name>
<accession>A0A0C9YVU7</accession>
<dbReference type="HOGENOM" id="CLU_3056100_0_0_1"/>
<protein>
    <submittedName>
        <fullName evidence="1">Uncharacterized protein</fullName>
    </submittedName>
</protein>
<feature type="non-terminal residue" evidence="1">
    <location>
        <position position="54"/>
    </location>
</feature>
<dbReference type="AlphaFoldDB" id="A0A0C9YVU7"/>
<evidence type="ECO:0000313" key="2">
    <source>
        <dbReference type="Proteomes" id="UP000054018"/>
    </source>
</evidence>
<sequence>MCGSSTSSVGSNRISAIVLLSATSRTLYPTGEGDVSGNLEIDGVDTRMQSIRHL</sequence>